<name>A0A290RWP1_9GAMM</name>
<gene>
    <name evidence="2" type="ORF">PARC_a0174</name>
</gene>
<evidence type="ECO:0008006" key="4">
    <source>
        <dbReference type="Google" id="ProtNLM"/>
    </source>
</evidence>
<evidence type="ECO:0000256" key="1">
    <source>
        <dbReference type="SAM" id="SignalP"/>
    </source>
</evidence>
<keyword evidence="1" id="KW-0732">Signal</keyword>
<dbReference type="PROSITE" id="PS51257">
    <property type="entry name" value="PROKAR_LIPOPROTEIN"/>
    <property type="match status" value="1"/>
</dbReference>
<dbReference type="EMBL" id="CP011025">
    <property type="protein sequence ID" value="ATC84944.1"/>
    <property type="molecule type" value="Genomic_DNA"/>
</dbReference>
<dbReference type="AlphaFoldDB" id="A0A290RWP1"/>
<proteinExistence type="predicted"/>
<evidence type="ECO:0000313" key="3">
    <source>
        <dbReference type="Proteomes" id="UP000016505"/>
    </source>
</evidence>
<organism evidence="2 3">
    <name type="scientific">Pseudoalteromonas arctica A 37-1-2</name>
    <dbReference type="NCBI Taxonomy" id="1117313"/>
    <lineage>
        <taxon>Bacteria</taxon>
        <taxon>Pseudomonadati</taxon>
        <taxon>Pseudomonadota</taxon>
        <taxon>Gammaproteobacteria</taxon>
        <taxon>Alteromonadales</taxon>
        <taxon>Pseudoalteromonadaceae</taxon>
        <taxon>Pseudoalteromonas</taxon>
    </lineage>
</organism>
<evidence type="ECO:0000313" key="2">
    <source>
        <dbReference type="EMBL" id="ATC84944.1"/>
    </source>
</evidence>
<sequence length="221" mass="24978">MKSGILICVLALLLAACQQPTVYVFSENLQDEQSNQLDAALKAQSLPYEYVPLAIPPDFGEATLLLSSDKIYPKETEQLATIMQGLGYEPQVNYTTRSNHFYGDGNIGFYLKNAVAGTTFVMPKKLRTTQCSEDKYNDLLVTFTNKYADFTLPSGAVVRLDWEFLYGYVVIYYKTYSQTYSHSQPLINTPFGAKPSDTYRFTAHVNNPSWLDCSLQIIYMD</sequence>
<dbReference type="OrthoDB" id="6307630at2"/>
<dbReference type="KEGG" id="part:PARC_a0174"/>
<feature type="signal peptide" evidence="1">
    <location>
        <begin position="1"/>
        <end position="18"/>
    </location>
</feature>
<accession>A0A290RWP1</accession>
<feature type="chain" id="PRO_5012809790" description="Lipoprotein" evidence="1">
    <location>
        <begin position="19"/>
        <end position="221"/>
    </location>
</feature>
<dbReference type="RefSeq" id="WP_010554788.1">
    <property type="nucleotide sequence ID" value="NZ_CP011025.1"/>
</dbReference>
<protein>
    <recommendedName>
        <fullName evidence="4">Lipoprotein</fullName>
    </recommendedName>
</protein>
<reference evidence="2 3" key="1">
    <citation type="journal article" date="2012" name="J. Bacteriol.">
        <title>Genome sequences of type strains of seven species of the marine bacterium Pseudoalteromonas.</title>
        <authorList>
            <person name="Xie B.B."/>
            <person name="Shu Y.L."/>
            <person name="Qin Q.L."/>
            <person name="Rong J.C."/>
            <person name="Zhang X.Y."/>
            <person name="Chen X.L."/>
            <person name="Shi M."/>
            <person name="He H.L."/>
            <person name="Zhou B.C."/>
            <person name="Zhang Y.Z."/>
        </authorList>
    </citation>
    <scope>NUCLEOTIDE SEQUENCE [LARGE SCALE GENOMIC DNA]</scope>
    <source>
        <strain evidence="2 3">A 37-1-2</strain>
    </source>
</reference>
<dbReference type="Proteomes" id="UP000016505">
    <property type="component" value="Chromosome I"/>
</dbReference>